<gene>
    <name evidence="2" type="ORF">MCOR_5071</name>
</gene>
<reference evidence="2 3" key="1">
    <citation type="submission" date="2020-06" db="EMBL/GenBank/DDBJ databases">
        <authorList>
            <person name="Li R."/>
            <person name="Bekaert M."/>
        </authorList>
    </citation>
    <scope>NUCLEOTIDE SEQUENCE [LARGE SCALE GENOMIC DNA]</scope>
    <source>
        <strain evidence="3">wild</strain>
    </source>
</reference>
<accession>A0A6J8A9R4</accession>
<protein>
    <submittedName>
        <fullName evidence="2">Uncharacterized protein</fullName>
    </submittedName>
</protein>
<proteinExistence type="predicted"/>
<evidence type="ECO:0000313" key="2">
    <source>
        <dbReference type="EMBL" id="CAC5363773.1"/>
    </source>
</evidence>
<feature type="compositionally biased region" description="Polar residues" evidence="1">
    <location>
        <begin position="1"/>
        <end position="11"/>
    </location>
</feature>
<organism evidence="2 3">
    <name type="scientific">Mytilus coruscus</name>
    <name type="common">Sea mussel</name>
    <dbReference type="NCBI Taxonomy" id="42192"/>
    <lineage>
        <taxon>Eukaryota</taxon>
        <taxon>Metazoa</taxon>
        <taxon>Spiralia</taxon>
        <taxon>Lophotrochozoa</taxon>
        <taxon>Mollusca</taxon>
        <taxon>Bivalvia</taxon>
        <taxon>Autobranchia</taxon>
        <taxon>Pteriomorphia</taxon>
        <taxon>Mytilida</taxon>
        <taxon>Mytiloidea</taxon>
        <taxon>Mytilidae</taxon>
        <taxon>Mytilinae</taxon>
        <taxon>Mytilus</taxon>
    </lineage>
</organism>
<evidence type="ECO:0000256" key="1">
    <source>
        <dbReference type="SAM" id="MobiDB-lite"/>
    </source>
</evidence>
<dbReference type="Proteomes" id="UP000507470">
    <property type="component" value="Unassembled WGS sequence"/>
</dbReference>
<sequence length="189" mass="21989">MADLNIQTKASEYNPDKDNDDIVEEDNDDGKQDKYIPTYRFSQFQEAQSCEESDSLLQRKRLAFSLCKSKDFILEVKKILKTHLEFFTNIHLSDDNDDHNYARQSCQKSKLDTYKVLFSSKSARSVGKLSHIRNKYWHINVKADVQHCFNEATELLRFARTSYVLASDLSHMKSTTYSDLPEDLQTDQA</sequence>
<dbReference type="EMBL" id="CACVKT020000908">
    <property type="protein sequence ID" value="CAC5363773.1"/>
    <property type="molecule type" value="Genomic_DNA"/>
</dbReference>
<evidence type="ECO:0000313" key="3">
    <source>
        <dbReference type="Proteomes" id="UP000507470"/>
    </source>
</evidence>
<feature type="compositionally biased region" description="Acidic residues" evidence="1">
    <location>
        <begin position="18"/>
        <end position="28"/>
    </location>
</feature>
<name>A0A6J8A9R4_MYTCO</name>
<keyword evidence="3" id="KW-1185">Reference proteome</keyword>
<feature type="region of interest" description="Disordered" evidence="1">
    <location>
        <begin position="1"/>
        <end position="34"/>
    </location>
</feature>
<dbReference type="AlphaFoldDB" id="A0A6J8A9R4"/>